<proteinExistence type="predicted"/>
<evidence type="ECO:0000313" key="1">
    <source>
        <dbReference type="EMBL" id="BAX91851.1"/>
    </source>
</evidence>
<sequence>MNQGLVGLAFAAGLVAALNPCGFAMLPAYLLLVVRGEREGSALGGVGRALAATAGMALGFLTVFGVFGALTISAAGVVQRYLPYATAAIGIVLVALGAWLVAGRELAALTPRSLGPRWAPKAGQRSRILGMYSYGVSYAIASLSCTIAPFLAVTAAGFRGGSVAGGVLIYLAYVAGLTLVVGVLAMAAVTASSALTDRLRRVLPLVNRIGGLLLIVVGLYVGYYGLYELRLLYADADPQDAVISAAGRLQGPLAGWVHQHGLWPWIAALAVLVIAALAAARRRRTRAR</sequence>
<dbReference type="OrthoDB" id="5244297at2"/>
<dbReference type="KEGG" id="mshg:MSG_01697"/>
<protein>
    <submittedName>
        <fullName evidence="1">Integral membrane protein</fullName>
    </submittedName>
</protein>
<dbReference type="Proteomes" id="UP000217736">
    <property type="component" value="Chromosome"/>
</dbReference>
<evidence type="ECO:0000313" key="2">
    <source>
        <dbReference type="Proteomes" id="UP000217736"/>
    </source>
</evidence>
<dbReference type="EMBL" id="AP018164">
    <property type="protein sequence ID" value="BAX91851.1"/>
    <property type="molecule type" value="Genomic_DNA"/>
</dbReference>
<gene>
    <name evidence="1" type="ORF">MSG_01697</name>
</gene>
<reference evidence="2" key="1">
    <citation type="submission" date="2017-06" db="EMBL/GenBank/DDBJ databases">
        <title>Complete Genome Sequence of Mycobacterium shigaense.</title>
        <authorList>
            <person name="Fukano H."/>
            <person name="Yoshida M."/>
            <person name="Kazumi Y."/>
            <person name="Ogura Y."/>
            <person name="Mitarai S."/>
            <person name="Hayashi T."/>
            <person name="Hoshino Y."/>
        </authorList>
    </citation>
    <scope>NUCLEOTIDE SEQUENCE [LARGE SCALE GENOMIC DNA]</scope>
    <source>
        <strain evidence="2">UN-152</strain>
    </source>
</reference>
<dbReference type="InterPro" id="IPR051790">
    <property type="entry name" value="Cytochrome_c-biogenesis_DsbD"/>
</dbReference>
<name>A0A1Z4EFV7_9MYCO</name>
<dbReference type="PANTHER" id="PTHR31272">
    <property type="entry name" value="CYTOCHROME C-TYPE BIOGENESIS PROTEIN HI_1454-RELATED"/>
    <property type="match status" value="1"/>
</dbReference>
<organism evidence="1 2">
    <name type="scientific">Mycobacterium shigaense</name>
    <dbReference type="NCBI Taxonomy" id="722731"/>
    <lineage>
        <taxon>Bacteria</taxon>
        <taxon>Bacillati</taxon>
        <taxon>Actinomycetota</taxon>
        <taxon>Actinomycetes</taxon>
        <taxon>Mycobacteriales</taxon>
        <taxon>Mycobacteriaceae</taxon>
        <taxon>Mycobacterium</taxon>
        <taxon>Mycobacterium simiae complex</taxon>
    </lineage>
</organism>
<accession>A0A1Z4EFV7</accession>
<dbReference type="AlphaFoldDB" id="A0A1Z4EFV7"/>
<keyword evidence="2" id="KW-1185">Reference proteome</keyword>
<dbReference type="PANTHER" id="PTHR31272:SF4">
    <property type="entry name" value="CYTOCHROME C-TYPE BIOGENESIS PROTEIN HI_1454-RELATED"/>
    <property type="match status" value="1"/>
</dbReference>
<dbReference type="RefSeq" id="WP_096438721.1">
    <property type="nucleotide sequence ID" value="NZ_AP018164.1"/>
</dbReference>